<evidence type="ECO:0000256" key="8">
    <source>
        <dbReference type="SAM" id="Phobius"/>
    </source>
</evidence>
<dbReference type="InterPro" id="IPR013783">
    <property type="entry name" value="Ig-like_fold"/>
</dbReference>
<dbReference type="SUPFAM" id="SSF49265">
    <property type="entry name" value="Fibronectin type III"/>
    <property type="match status" value="3"/>
</dbReference>
<dbReference type="PROSITE" id="PS50853">
    <property type="entry name" value="FN3"/>
    <property type="match status" value="1"/>
</dbReference>
<keyword evidence="7" id="KW-0325">Glycoprotein</keyword>
<evidence type="ECO:0000313" key="11">
    <source>
        <dbReference type="Proteomes" id="UP000694580"/>
    </source>
</evidence>
<proteinExistence type="predicted"/>
<dbReference type="GeneTree" id="ENSGT00940000159971"/>
<dbReference type="Proteomes" id="UP000694580">
    <property type="component" value="Chromosome 6"/>
</dbReference>
<reference evidence="10" key="2">
    <citation type="submission" date="2025-08" db="UniProtKB">
        <authorList>
            <consortium name="Ensembl"/>
        </authorList>
    </citation>
    <scope>IDENTIFICATION</scope>
</reference>
<gene>
    <name evidence="10" type="primary">IL13RA2</name>
</gene>
<reference evidence="10 11" key="1">
    <citation type="submission" date="2020-06" db="EMBL/GenBank/DDBJ databases">
        <authorList>
            <consortium name="Wellcome Sanger Institute Data Sharing"/>
        </authorList>
    </citation>
    <scope>NUCLEOTIDE SEQUENCE [LARGE SCALE GENOMIC DNA]</scope>
</reference>
<dbReference type="InterPro" id="IPR036116">
    <property type="entry name" value="FN3_sf"/>
</dbReference>
<comment type="subcellular location">
    <subcellularLocation>
        <location evidence="1">Membrane</location>
        <topology evidence="1">Single-pass type I membrane protein</topology>
    </subcellularLocation>
</comment>
<dbReference type="PANTHER" id="PTHR23037">
    <property type="entry name" value="CYTOKINE RECEPTOR"/>
    <property type="match status" value="1"/>
</dbReference>
<evidence type="ECO:0000256" key="4">
    <source>
        <dbReference type="ARBA" id="ARBA00022989"/>
    </source>
</evidence>
<dbReference type="GO" id="GO:0004896">
    <property type="term" value="F:cytokine receptor activity"/>
    <property type="evidence" value="ECO:0007669"/>
    <property type="project" value="TreeGrafter"/>
</dbReference>
<protein>
    <recommendedName>
        <fullName evidence="9">Fibronectin type-III domain-containing protein</fullName>
    </recommendedName>
</protein>
<evidence type="ECO:0000256" key="6">
    <source>
        <dbReference type="ARBA" id="ARBA00023170"/>
    </source>
</evidence>
<dbReference type="InterPro" id="IPR015321">
    <property type="entry name" value="TypeI_recpt_CBD"/>
</dbReference>
<evidence type="ECO:0000256" key="7">
    <source>
        <dbReference type="ARBA" id="ARBA00023180"/>
    </source>
</evidence>
<keyword evidence="4 8" id="KW-1133">Transmembrane helix</keyword>
<keyword evidence="2 8" id="KW-0812">Transmembrane</keyword>
<keyword evidence="11" id="KW-1185">Reference proteome</keyword>
<keyword evidence="6" id="KW-0675">Receptor</keyword>
<dbReference type="InterPro" id="IPR003961">
    <property type="entry name" value="FN3_dom"/>
</dbReference>
<accession>A0AAY4AF74</accession>
<evidence type="ECO:0000256" key="2">
    <source>
        <dbReference type="ARBA" id="ARBA00022692"/>
    </source>
</evidence>
<evidence type="ECO:0000256" key="5">
    <source>
        <dbReference type="ARBA" id="ARBA00023136"/>
    </source>
</evidence>
<keyword evidence="5 8" id="KW-0472">Membrane</keyword>
<organism evidence="10 11">
    <name type="scientific">Denticeps clupeoides</name>
    <name type="common">denticle herring</name>
    <dbReference type="NCBI Taxonomy" id="299321"/>
    <lineage>
        <taxon>Eukaryota</taxon>
        <taxon>Metazoa</taxon>
        <taxon>Chordata</taxon>
        <taxon>Craniata</taxon>
        <taxon>Vertebrata</taxon>
        <taxon>Euteleostomi</taxon>
        <taxon>Actinopterygii</taxon>
        <taxon>Neopterygii</taxon>
        <taxon>Teleostei</taxon>
        <taxon>Clupei</taxon>
        <taxon>Clupeiformes</taxon>
        <taxon>Denticipitoidei</taxon>
        <taxon>Denticipitidae</taxon>
        <taxon>Denticeps</taxon>
    </lineage>
</organism>
<dbReference type="GO" id="GO:0009897">
    <property type="term" value="C:external side of plasma membrane"/>
    <property type="evidence" value="ECO:0007669"/>
    <property type="project" value="TreeGrafter"/>
</dbReference>
<feature type="transmembrane region" description="Helical" evidence="8">
    <location>
        <begin position="343"/>
        <end position="368"/>
    </location>
</feature>
<feature type="domain" description="Fibronectin type-III" evidence="9">
    <location>
        <begin position="234"/>
        <end position="326"/>
    </location>
</feature>
<reference evidence="10" key="3">
    <citation type="submission" date="2025-09" db="UniProtKB">
        <authorList>
            <consortium name="Ensembl"/>
        </authorList>
    </citation>
    <scope>IDENTIFICATION</scope>
</reference>
<sequence>MLAFIFILATSHNMKTTIGTFVPVEEVNPPENITVSDLGLLGHLEIHWNRPASLRNITDCTVRYQVEVFSAYENRWKGIRTSQTSVRDQFDLEQAVQLKLKTIVKGKCTNGTELHSSTVHLEQSPQHTGHASTRVRDFDCVFHQKEYMECTWRAKEEPQHSQRNLFYWHRDLEKPMECPKYLESHGVRDGCWFPKEALLEYTEFNICINGTSPMGPLRPAFYSLQLQNHVKPGVVENVSLELGPEKVFRLEWSPPTGQIPCHCLEYQVEAQESNVWLVSNITEETTFTPQITSNGRSCFRIRSRMHKYCADRGVWSEWSPQTCLPGHGAFPPVLSGTETGASFWNIILICTIVASTVTIFSLLVYLCMSKQILKGNNKNSSRCSLLAE</sequence>
<name>A0AAY4AF74_9TELE</name>
<keyword evidence="3" id="KW-0732">Signal</keyword>
<dbReference type="Gene3D" id="2.60.40.10">
    <property type="entry name" value="Immunoglobulins"/>
    <property type="match status" value="3"/>
</dbReference>
<evidence type="ECO:0000256" key="1">
    <source>
        <dbReference type="ARBA" id="ARBA00004479"/>
    </source>
</evidence>
<dbReference type="Pfam" id="PF09240">
    <property type="entry name" value="IL6Ra-bind"/>
    <property type="match status" value="1"/>
</dbReference>
<evidence type="ECO:0000259" key="9">
    <source>
        <dbReference type="PROSITE" id="PS50853"/>
    </source>
</evidence>
<dbReference type="AlphaFoldDB" id="A0AAY4AF74"/>
<evidence type="ECO:0000256" key="3">
    <source>
        <dbReference type="ARBA" id="ARBA00022729"/>
    </source>
</evidence>
<evidence type="ECO:0000313" key="10">
    <source>
        <dbReference type="Ensembl" id="ENSDCDP00010007567.1"/>
    </source>
</evidence>
<dbReference type="Ensembl" id="ENSDCDT00010007946.1">
    <property type="protein sequence ID" value="ENSDCDP00010007567.1"/>
    <property type="gene ID" value="ENSDCDG00010003394.1"/>
</dbReference>
<dbReference type="PANTHER" id="PTHR23037:SF45">
    <property type="entry name" value="INTERLEUKIN 13 RECEPTOR SUBUNIT ALPHA 2"/>
    <property type="match status" value="1"/>
</dbReference>